<organism evidence="3 4">
    <name type="scientific">Caldilinea aerophila (strain DSM 14535 / JCM 11387 / NBRC 104270 / STL-6-O1)</name>
    <dbReference type="NCBI Taxonomy" id="926550"/>
    <lineage>
        <taxon>Bacteria</taxon>
        <taxon>Bacillati</taxon>
        <taxon>Chloroflexota</taxon>
        <taxon>Caldilineae</taxon>
        <taxon>Caldilineales</taxon>
        <taxon>Caldilineaceae</taxon>
        <taxon>Caldilinea</taxon>
    </lineage>
</organism>
<accession>I0I0L5</accession>
<evidence type="ECO:0000313" key="4">
    <source>
        <dbReference type="Proteomes" id="UP000007880"/>
    </source>
</evidence>
<dbReference type="InterPro" id="IPR002716">
    <property type="entry name" value="PIN_dom"/>
</dbReference>
<dbReference type="InterPro" id="IPR044153">
    <property type="entry name" value="PIN_Pae0151-like"/>
</dbReference>
<evidence type="ECO:0000313" key="3">
    <source>
        <dbReference type="EMBL" id="BAL98802.1"/>
    </source>
</evidence>
<dbReference type="OrthoDB" id="370171at2"/>
<dbReference type="KEGG" id="cap:CLDAP_07630"/>
<dbReference type="EMBL" id="AP012337">
    <property type="protein sequence ID" value="BAL98802.1"/>
    <property type="molecule type" value="Genomic_DNA"/>
</dbReference>
<dbReference type="RefSeq" id="WP_014432043.1">
    <property type="nucleotide sequence ID" value="NC_017079.1"/>
</dbReference>
<dbReference type="SUPFAM" id="SSF88723">
    <property type="entry name" value="PIN domain-like"/>
    <property type="match status" value="1"/>
</dbReference>
<dbReference type="Pfam" id="PF01850">
    <property type="entry name" value="PIN"/>
    <property type="match status" value="1"/>
</dbReference>
<dbReference type="InterPro" id="IPR029060">
    <property type="entry name" value="PIN-like_dom_sf"/>
</dbReference>
<dbReference type="STRING" id="926550.CLDAP_07630"/>
<dbReference type="eggNOG" id="COG4113">
    <property type="taxonomic scope" value="Bacteria"/>
</dbReference>
<dbReference type="AlphaFoldDB" id="I0I0L5"/>
<evidence type="ECO:0000259" key="2">
    <source>
        <dbReference type="Pfam" id="PF01850"/>
    </source>
</evidence>
<name>I0I0L5_CALAS</name>
<evidence type="ECO:0000256" key="1">
    <source>
        <dbReference type="ARBA" id="ARBA00022842"/>
    </source>
</evidence>
<dbReference type="PANTHER" id="PTHR35901">
    <property type="entry name" value="RIBONUCLEASE VAPC3"/>
    <property type="match status" value="1"/>
</dbReference>
<proteinExistence type="predicted"/>
<feature type="domain" description="PIN" evidence="2">
    <location>
        <begin position="3"/>
        <end position="117"/>
    </location>
</feature>
<dbReference type="CDD" id="cd09873">
    <property type="entry name" value="PIN_Pae0151-like"/>
    <property type="match status" value="1"/>
</dbReference>
<keyword evidence="4" id="KW-1185">Reference proteome</keyword>
<dbReference type="PANTHER" id="PTHR35901:SF1">
    <property type="entry name" value="EXONUCLEASE VAPC9"/>
    <property type="match status" value="1"/>
</dbReference>
<dbReference type="PATRIC" id="fig|926550.5.peg.804"/>
<dbReference type="Proteomes" id="UP000007880">
    <property type="component" value="Chromosome"/>
</dbReference>
<gene>
    <name evidence="3" type="ordered locus">CLDAP_07630</name>
</gene>
<reference evidence="3 4" key="1">
    <citation type="submission" date="2012-02" db="EMBL/GenBank/DDBJ databases">
        <title>Complete genome sequence of Caldilinea aerophila DSM 14535 (= NBRC 102666).</title>
        <authorList>
            <person name="Oguchi A."/>
            <person name="Hosoyama A."/>
            <person name="Sekine M."/>
            <person name="Fukai R."/>
            <person name="Kato Y."/>
            <person name="Nakamura S."/>
            <person name="Hanada S."/>
            <person name="Yamazaki S."/>
            <person name="Fujita N."/>
        </authorList>
    </citation>
    <scope>NUCLEOTIDE SEQUENCE [LARGE SCALE GENOMIC DNA]</scope>
    <source>
        <strain evidence="4">DSM 14535 / JCM 11387 / NBRC 104270 / STL-6-O1</strain>
    </source>
</reference>
<keyword evidence="1" id="KW-0460">Magnesium</keyword>
<protein>
    <recommendedName>
        <fullName evidence="2">PIN domain-containing protein</fullName>
    </recommendedName>
</protein>
<sequence>MEIVIDTSALIAVIANEPKKTELIRATRAVDLIAPISVHFEIGNAFSAMLKRQRIDLKQAAEALAIYRSIPIRLVDVELEDSLRIASQLNVYAYDAYLIHCAEKYHCSLLTLDQSLRVQAIAYGVSVVEV</sequence>
<dbReference type="Gene3D" id="3.40.50.1010">
    <property type="entry name" value="5'-nuclease"/>
    <property type="match status" value="1"/>
</dbReference>
<dbReference type="HOGENOM" id="CLU_121774_4_0_0"/>
<dbReference type="InterPro" id="IPR051619">
    <property type="entry name" value="TypeII_TA_RNase_PINc/VapC"/>
</dbReference>